<name>A0A9N9Q8F0_9HELO</name>
<evidence type="ECO:0008006" key="4">
    <source>
        <dbReference type="Google" id="ProtNLM"/>
    </source>
</evidence>
<feature type="region of interest" description="Disordered" evidence="1">
    <location>
        <begin position="1"/>
        <end position="87"/>
    </location>
</feature>
<sequence>MTSGNMASGSGSSPGGLQLFPPPPKKAKNPSRIPSTRGIGSEPQRPPQAAVEYRPESRNFSLPNPSRPLPHAQASSSSQPPDTISPIAQPSQAHIAAEIPRSHTSLFEAPTLVRSNSLQSHSSIAKNGIASPSRGEEPVMRSIFPRYNPELPLEYQSYFPTQQSSTHIPKTVINRRPYSPSIHEQRSPMYTGGMQSPLSIGSAAGRFPQHLQDEPVMEPSNLEELKELWKVANGWRVSASEGRTFCLKMTTAAEEPVHTLSASSGTPFYTLKVIPTSTSAQVSMTRQDPNRGPHSTSSPRIGSSLRYKEKDKDTDVLSSTLEEPARRLPPNDGLVALLYPRAASNMALDMVSKPHRADSAAIIAAAEREAGRLVWDVDSEKYYLVHPALQTPFVVCISSSPAWSRVEYTLEHPELPRNLVRLVRDGAGTGFLEVDTSSAARIDAFYIVDVAMCAIMLVSTEEEKKHHIEHFEAPPSIAPRSPHSSITPGSPGRRSMLGRKKKDKKREMPKTEAFELDLEDQSQNSLKGFKAPTKQKEEKTPGCCGLLWMLVKCLAWSVALIFKGIGKTVVWICGRRKKNSNSSSSYS</sequence>
<comment type="caution">
    <text evidence="2">The sequence shown here is derived from an EMBL/GenBank/DDBJ whole genome shotgun (WGS) entry which is preliminary data.</text>
</comment>
<organism evidence="2 3">
    <name type="scientific">Hymenoscyphus albidus</name>
    <dbReference type="NCBI Taxonomy" id="595503"/>
    <lineage>
        <taxon>Eukaryota</taxon>
        <taxon>Fungi</taxon>
        <taxon>Dikarya</taxon>
        <taxon>Ascomycota</taxon>
        <taxon>Pezizomycotina</taxon>
        <taxon>Leotiomycetes</taxon>
        <taxon>Helotiales</taxon>
        <taxon>Helotiaceae</taxon>
        <taxon>Hymenoscyphus</taxon>
    </lineage>
</organism>
<feature type="compositionally biased region" description="Polar residues" evidence="1">
    <location>
        <begin position="280"/>
        <end position="301"/>
    </location>
</feature>
<feature type="region of interest" description="Disordered" evidence="1">
    <location>
        <begin position="280"/>
        <end position="325"/>
    </location>
</feature>
<evidence type="ECO:0000313" key="2">
    <source>
        <dbReference type="EMBL" id="CAG8978407.1"/>
    </source>
</evidence>
<proteinExistence type="predicted"/>
<dbReference type="EMBL" id="CAJVRM010000256">
    <property type="protein sequence ID" value="CAG8978407.1"/>
    <property type="molecule type" value="Genomic_DNA"/>
</dbReference>
<feature type="region of interest" description="Disordered" evidence="1">
    <location>
        <begin position="472"/>
        <end position="517"/>
    </location>
</feature>
<dbReference type="AlphaFoldDB" id="A0A9N9Q8F0"/>
<evidence type="ECO:0000256" key="1">
    <source>
        <dbReference type="SAM" id="MobiDB-lite"/>
    </source>
</evidence>
<feature type="compositionally biased region" description="Low complexity" evidence="1">
    <location>
        <begin position="1"/>
        <end position="19"/>
    </location>
</feature>
<reference evidence="2" key="1">
    <citation type="submission" date="2021-07" db="EMBL/GenBank/DDBJ databases">
        <authorList>
            <person name="Durling M."/>
        </authorList>
    </citation>
    <scope>NUCLEOTIDE SEQUENCE</scope>
</reference>
<feature type="compositionally biased region" description="Basic and acidic residues" evidence="1">
    <location>
        <begin position="306"/>
        <end position="315"/>
    </location>
</feature>
<accession>A0A9N9Q8F0</accession>
<gene>
    <name evidence="2" type="ORF">HYALB_00011105</name>
</gene>
<feature type="compositionally biased region" description="Low complexity" evidence="1">
    <location>
        <begin position="72"/>
        <end position="81"/>
    </location>
</feature>
<keyword evidence="3" id="KW-1185">Reference proteome</keyword>
<dbReference type="OrthoDB" id="5383338at2759"/>
<dbReference type="Proteomes" id="UP000701801">
    <property type="component" value="Unassembled WGS sequence"/>
</dbReference>
<feature type="region of interest" description="Disordered" evidence="1">
    <location>
        <begin position="116"/>
        <end position="137"/>
    </location>
</feature>
<evidence type="ECO:0000313" key="3">
    <source>
        <dbReference type="Proteomes" id="UP000701801"/>
    </source>
</evidence>
<protein>
    <recommendedName>
        <fullName evidence="4">Acetylserotonin methytransferase-like protein</fullName>
    </recommendedName>
</protein>
<feature type="compositionally biased region" description="Polar residues" evidence="1">
    <location>
        <begin position="116"/>
        <end position="125"/>
    </location>
</feature>